<evidence type="ECO:0000313" key="2">
    <source>
        <dbReference type="WBParaSite" id="PEQ_0001418801-mRNA-1"/>
    </source>
</evidence>
<dbReference type="Proteomes" id="UP000887564">
    <property type="component" value="Unplaced"/>
</dbReference>
<proteinExistence type="predicted"/>
<dbReference type="AlphaFoldDB" id="A0A914S698"/>
<name>A0A914S698_PAREQ</name>
<reference evidence="2" key="1">
    <citation type="submission" date="2022-11" db="UniProtKB">
        <authorList>
            <consortium name="WormBaseParasite"/>
        </authorList>
    </citation>
    <scope>IDENTIFICATION</scope>
</reference>
<organism evidence="1 2">
    <name type="scientific">Parascaris equorum</name>
    <name type="common">Equine roundworm</name>
    <dbReference type="NCBI Taxonomy" id="6256"/>
    <lineage>
        <taxon>Eukaryota</taxon>
        <taxon>Metazoa</taxon>
        <taxon>Ecdysozoa</taxon>
        <taxon>Nematoda</taxon>
        <taxon>Chromadorea</taxon>
        <taxon>Rhabditida</taxon>
        <taxon>Spirurina</taxon>
        <taxon>Ascaridomorpha</taxon>
        <taxon>Ascaridoidea</taxon>
        <taxon>Ascarididae</taxon>
        <taxon>Parascaris</taxon>
    </lineage>
</organism>
<keyword evidence="1" id="KW-1185">Reference proteome</keyword>
<protein>
    <submittedName>
        <fullName evidence="2">Uncharacterized protein</fullName>
    </submittedName>
</protein>
<evidence type="ECO:0000313" key="1">
    <source>
        <dbReference type="Proteomes" id="UP000887564"/>
    </source>
</evidence>
<accession>A0A914S698</accession>
<dbReference type="WBParaSite" id="PEQ_0001418801-mRNA-1">
    <property type="protein sequence ID" value="PEQ_0001418801-mRNA-1"/>
    <property type="gene ID" value="PEQ_0001418801"/>
</dbReference>
<sequence length="52" mass="6545">MNRLEIDPRRHQIFMKSRRMNLYWRRFVLFSLFSSRLNVRLKIEDVWFGGLD</sequence>